<protein>
    <submittedName>
        <fullName evidence="2">Uncharacterized protein</fullName>
    </submittedName>
</protein>
<evidence type="ECO:0000313" key="2">
    <source>
        <dbReference type="EMBL" id="RZI00201.1"/>
    </source>
</evidence>
<dbReference type="EMBL" id="RQTE01000322">
    <property type="protein sequence ID" value="RZI00201.1"/>
    <property type="molecule type" value="Genomic_DNA"/>
</dbReference>
<dbReference type="Proteomes" id="UP000595942">
    <property type="component" value="Chromosome"/>
</dbReference>
<gene>
    <name evidence="2" type="ORF">EIG99_12185</name>
    <name evidence="1" type="ORF">I6J05_07430</name>
</gene>
<name>A0A143PDA5_9STAP</name>
<reference evidence="2 3" key="1">
    <citation type="submission" date="2018-11" db="EMBL/GenBank/DDBJ databases">
        <title>Genomic profiling of Staphylococcus species from a Poultry farm system in KwaZulu-Natal, South Africa.</title>
        <authorList>
            <person name="Amoako D.G."/>
            <person name="Somboro A.M."/>
            <person name="Abia A.L.K."/>
            <person name="Bester L.A."/>
            <person name="Essack S.Y."/>
        </authorList>
    </citation>
    <scope>NUCLEOTIDE SEQUENCE [LARGE SCALE GENOMIC DNA]</scope>
    <source>
        <strain evidence="2 3">SA11</strain>
    </source>
</reference>
<keyword evidence="4" id="KW-1185">Reference proteome</keyword>
<reference evidence="1 4" key="2">
    <citation type="submission" date="2021-01" db="EMBL/GenBank/DDBJ databases">
        <title>FDA dAtabase for Regulatory Grade micrObial Sequences (FDA-ARGOS): Supporting development and validation of Infectious Disease Dx tests.</title>
        <authorList>
            <person name="Sproer C."/>
            <person name="Gronow S."/>
            <person name="Severitt S."/>
            <person name="Schroder I."/>
            <person name="Tallon L."/>
            <person name="Sadzewicz L."/>
            <person name="Zhao X."/>
            <person name="Boylan J."/>
            <person name="Ott S."/>
            <person name="Bowen H."/>
            <person name="Vavikolanu K."/>
            <person name="Mehta A."/>
            <person name="Aluvathingal J."/>
            <person name="Nadendla S."/>
            <person name="Lowell S."/>
            <person name="Myers T."/>
            <person name="Yan Y."/>
            <person name="Sichtig H."/>
        </authorList>
    </citation>
    <scope>NUCLEOTIDE SEQUENCE [LARGE SCALE GENOMIC DNA]</scope>
    <source>
        <strain evidence="1 4">FDAARGOS_1148</strain>
    </source>
</reference>
<proteinExistence type="predicted"/>
<accession>A0A143PDA5</accession>
<dbReference type="AlphaFoldDB" id="A0A143PDA5"/>
<dbReference type="Proteomes" id="UP000293854">
    <property type="component" value="Unassembled WGS sequence"/>
</dbReference>
<dbReference type="RefSeq" id="WP_047131467.1">
    <property type="nucleotide sequence ID" value="NZ_CP015114.1"/>
</dbReference>
<evidence type="ECO:0000313" key="4">
    <source>
        <dbReference type="Proteomes" id="UP000595942"/>
    </source>
</evidence>
<evidence type="ECO:0000313" key="1">
    <source>
        <dbReference type="EMBL" id="QQS81756.1"/>
    </source>
</evidence>
<evidence type="ECO:0000313" key="3">
    <source>
        <dbReference type="Proteomes" id="UP000293854"/>
    </source>
</evidence>
<dbReference type="EMBL" id="CP068073">
    <property type="protein sequence ID" value="QQS81756.1"/>
    <property type="molecule type" value="Genomic_DNA"/>
</dbReference>
<sequence>MFLDKYDTFIINIGNLSTWLKRRHLLNECKQLQSSHAVQTEFMKIRQQLVLKVHISKCNLPYFISFLSFHNYPIYQVLPLSQKEFIFQTEANIEAMMHFKLKIDGLQDVFIKDKIIDIMQFMTHQEDINYILTQQYIDISCTPKVISKLIHALATQNIDVLCVNYRPRVAQYKHSTIS</sequence>
<dbReference type="KEGG" id="scv:A4G25_11045"/>
<dbReference type="OrthoDB" id="2409252at2"/>
<dbReference type="GeneID" id="93725891"/>
<organism evidence="2 3">
    <name type="scientific">Staphylococcus condimenti</name>
    <dbReference type="NCBI Taxonomy" id="70255"/>
    <lineage>
        <taxon>Bacteria</taxon>
        <taxon>Bacillati</taxon>
        <taxon>Bacillota</taxon>
        <taxon>Bacilli</taxon>
        <taxon>Bacillales</taxon>
        <taxon>Staphylococcaceae</taxon>
        <taxon>Staphylococcus</taxon>
    </lineage>
</organism>